<dbReference type="PANTHER" id="PTHR47738">
    <property type="entry name" value="PTS SYSTEM FRUCTOSE-LIKE EIIA COMPONENT-RELATED"/>
    <property type="match status" value="1"/>
</dbReference>
<dbReference type="Pfam" id="PF00359">
    <property type="entry name" value="PTS_EIIA_2"/>
    <property type="match status" value="1"/>
</dbReference>
<keyword evidence="8" id="KW-1185">Reference proteome</keyword>
<evidence type="ECO:0000256" key="2">
    <source>
        <dbReference type="ARBA" id="ARBA00022553"/>
    </source>
</evidence>
<dbReference type="PATRIC" id="fig|1149862.3.peg.3776"/>
<reference evidence="7 8" key="1">
    <citation type="journal article" date="2012" name="J. Bacteriol.">
        <title>Draft Genome Sequences for Two Metal-Reducing Pelosinus fermentans Strains Isolated from a Cr(VI)-Contaminated Site and for Type Strain R7.</title>
        <authorList>
            <person name="Brown S.D."/>
            <person name="Podar M."/>
            <person name="Klingeman D.M."/>
            <person name="Johnson C.M."/>
            <person name="Yang Z.K."/>
            <person name="Utturkar S.M."/>
            <person name="Land M.L."/>
            <person name="Mosher J.J."/>
            <person name="Hurt R.A.Jr."/>
            <person name="Phelps T.J."/>
            <person name="Palumbo A.V."/>
            <person name="Arkin A.P."/>
            <person name="Hazen T.C."/>
            <person name="Elias D.A."/>
        </authorList>
    </citation>
    <scope>NUCLEOTIDE SEQUENCE [LARGE SCALE GENOMIC DNA]</scope>
    <source>
        <strain evidence="7 8">B4</strain>
    </source>
</reference>
<comment type="caution">
    <text evidence="7">The sequence shown here is derived from an EMBL/GenBank/DDBJ whole genome shotgun (WGS) entry which is preliminary data.</text>
</comment>
<dbReference type="SUPFAM" id="SSF55804">
    <property type="entry name" value="Phoshotransferase/anion transport protein"/>
    <property type="match status" value="1"/>
</dbReference>
<gene>
    <name evidence="7" type="ORF">FB4_0774</name>
</gene>
<evidence type="ECO:0000256" key="4">
    <source>
        <dbReference type="ARBA" id="ARBA00022679"/>
    </source>
</evidence>
<evidence type="ECO:0000259" key="6">
    <source>
        <dbReference type="PROSITE" id="PS51094"/>
    </source>
</evidence>
<accession>I8RB91</accession>
<dbReference type="GO" id="GO:0009401">
    <property type="term" value="P:phosphoenolpyruvate-dependent sugar phosphotransferase system"/>
    <property type="evidence" value="ECO:0007669"/>
    <property type="project" value="UniProtKB-KW"/>
</dbReference>
<sequence>MDVTDVINLNAIDLYLQVDDKKGAIEVLSELLFKDGSIRSKEEFINDVYLREAQGMTGIGDFIAIPHGKSDSVVKTCIAVGRVDKGIAWETIDDKPVKLIILFAVDNKSKNNQHVKLMAKVAGALANKKICEALLEAEEAKDVLSIFKQN</sequence>
<dbReference type="GO" id="GO:0008982">
    <property type="term" value="F:protein-N(PI)-phosphohistidine-sugar phosphotransferase activity"/>
    <property type="evidence" value="ECO:0007669"/>
    <property type="project" value="InterPro"/>
</dbReference>
<keyword evidence="4" id="KW-0808">Transferase</keyword>
<dbReference type="Proteomes" id="UP000004324">
    <property type="component" value="Unassembled WGS sequence"/>
</dbReference>
<dbReference type="PROSITE" id="PS51094">
    <property type="entry name" value="PTS_EIIA_TYPE_2"/>
    <property type="match status" value="1"/>
</dbReference>
<proteinExistence type="predicted"/>
<dbReference type="InterPro" id="IPR004715">
    <property type="entry name" value="PTS_IIA_fruc"/>
</dbReference>
<protein>
    <submittedName>
        <fullName evidence="7">PTS system, fructose subfamily, IIA subunit</fullName>
    </submittedName>
</protein>
<keyword evidence="3" id="KW-0762">Sugar transport</keyword>
<feature type="domain" description="PTS EIIA type-2" evidence="6">
    <location>
        <begin position="5"/>
        <end position="150"/>
    </location>
</feature>
<dbReference type="OrthoDB" id="95460at2"/>
<keyword evidence="1" id="KW-0813">Transport</keyword>
<dbReference type="EMBL" id="AKVJ01000066">
    <property type="protein sequence ID" value="EIW16263.1"/>
    <property type="molecule type" value="Genomic_DNA"/>
</dbReference>
<dbReference type="InterPro" id="IPR002178">
    <property type="entry name" value="PTS_EIIA_type-2_dom"/>
</dbReference>
<dbReference type="Gene3D" id="3.40.930.10">
    <property type="entry name" value="Mannitol-specific EII, Chain A"/>
    <property type="match status" value="1"/>
</dbReference>
<dbReference type="NCBIfam" id="TIGR00848">
    <property type="entry name" value="fruA"/>
    <property type="match status" value="1"/>
</dbReference>
<evidence type="ECO:0000256" key="3">
    <source>
        <dbReference type="ARBA" id="ARBA00022597"/>
    </source>
</evidence>
<dbReference type="GO" id="GO:0016020">
    <property type="term" value="C:membrane"/>
    <property type="evidence" value="ECO:0007669"/>
    <property type="project" value="InterPro"/>
</dbReference>
<dbReference type="InterPro" id="IPR016152">
    <property type="entry name" value="PTrfase/Anion_transptr"/>
</dbReference>
<keyword evidence="2" id="KW-0597">Phosphoprotein</keyword>
<evidence type="ECO:0000313" key="7">
    <source>
        <dbReference type="EMBL" id="EIW16263.1"/>
    </source>
</evidence>
<evidence type="ECO:0000256" key="1">
    <source>
        <dbReference type="ARBA" id="ARBA00022448"/>
    </source>
</evidence>
<evidence type="ECO:0000256" key="5">
    <source>
        <dbReference type="ARBA" id="ARBA00022683"/>
    </source>
</evidence>
<dbReference type="CDD" id="cd00211">
    <property type="entry name" value="PTS_IIA_fru"/>
    <property type="match status" value="1"/>
</dbReference>
<keyword evidence="5" id="KW-0598">Phosphotransferase system</keyword>
<dbReference type="PROSITE" id="PS00372">
    <property type="entry name" value="PTS_EIIA_TYPE_2_HIS"/>
    <property type="match status" value="1"/>
</dbReference>
<evidence type="ECO:0000313" key="8">
    <source>
        <dbReference type="Proteomes" id="UP000004324"/>
    </source>
</evidence>
<dbReference type="PANTHER" id="PTHR47738:SF2">
    <property type="entry name" value="PTS SYSTEM FRUCTOSE-LIKE EIIA COMPONENT"/>
    <property type="match status" value="1"/>
</dbReference>
<organism evidence="7 8">
    <name type="scientific">Pelosinus fermentans B4</name>
    <dbReference type="NCBI Taxonomy" id="1149862"/>
    <lineage>
        <taxon>Bacteria</taxon>
        <taxon>Bacillati</taxon>
        <taxon>Bacillota</taxon>
        <taxon>Negativicutes</taxon>
        <taxon>Selenomonadales</taxon>
        <taxon>Sporomusaceae</taxon>
        <taxon>Pelosinus</taxon>
    </lineage>
</organism>
<name>I8RB91_9FIRM</name>
<dbReference type="RefSeq" id="WP_007937179.1">
    <property type="nucleotide sequence ID" value="NZ_AKVJ01000066.1"/>
</dbReference>
<dbReference type="InterPro" id="IPR051541">
    <property type="entry name" value="PTS_SugarTrans_NitroReg"/>
</dbReference>
<dbReference type="AlphaFoldDB" id="I8RB91"/>